<proteinExistence type="predicted"/>
<keyword evidence="2" id="KW-1185">Reference proteome</keyword>
<protein>
    <submittedName>
        <fullName evidence="1">Uncharacterized protein</fullName>
    </submittedName>
</protein>
<dbReference type="EMBL" id="BLLF01007268">
    <property type="protein sequence ID" value="GFH32866.1"/>
    <property type="molecule type" value="Genomic_DNA"/>
</dbReference>
<gene>
    <name evidence="1" type="ORF">HaLaN_32155</name>
</gene>
<sequence>MDQLPVPPAIMEVVKAFVAGPLNTYEEMCARMYSWCSPPFVENLVVMFSLFSTHARNSKERGEDGLGLKFSAQAFKHRFTRLAHCLKLYHSDLVLAKSPGVPSDWKPPPFCNEQDHLWRHVWKVTDGASKLAFKMGEVSVLRKRAALITPEAMDRAQPLMNPETPTGLQNLVLVQLGTVLQMRGKELHALEPKHFTKVVVADTPPGFKFVVDPFACKNHQGGLRGANNPP</sequence>
<accession>A0A6A0AJB3</accession>
<name>A0A6A0AJB3_HAELA</name>
<reference evidence="1 2" key="1">
    <citation type="submission" date="2020-02" db="EMBL/GenBank/DDBJ databases">
        <title>Draft genome sequence of Haematococcus lacustris strain NIES-144.</title>
        <authorList>
            <person name="Morimoto D."/>
            <person name="Nakagawa S."/>
            <person name="Yoshida T."/>
            <person name="Sawayama S."/>
        </authorList>
    </citation>
    <scope>NUCLEOTIDE SEQUENCE [LARGE SCALE GENOMIC DNA]</scope>
    <source>
        <strain evidence="1 2">NIES-144</strain>
    </source>
</reference>
<comment type="caution">
    <text evidence="1">The sequence shown here is derived from an EMBL/GenBank/DDBJ whole genome shotgun (WGS) entry which is preliminary data.</text>
</comment>
<evidence type="ECO:0000313" key="2">
    <source>
        <dbReference type="Proteomes" id="UP000485058"/>
    </source>
</evidence>
<evidence type="ECO:0000313" key="1">
    <source>
        <dbReference type="EMBL" id="GFH32866.1"/>
    </source>
</evidence>
<dbReference type="AlphaFoldDB" id="A0A6A0AJB3"/>
<organism evidence="1 2">
    <name type="scientific">Haematococcus lacustris</name>
    <name type="common">Green alga</name>
    <name type="synonym">Haematococcus pluvialis</name>
    <dbReference type="NCBI Taxonomy" id="44745"/>
    <lineage>
        <taxon>Eukaryota</taxon>
        <taxon>Viridiplantae</taxon>
        <taxon>Chlorophyta</taxon>
        <taxon>core chlorophytes</taxon>
        <taxon>Chlorophyceae</taxon>
        <taxon>CS clade</taxon>
        <taxon>Chlamydomonadales</taxon>
        <taxon>Haematococcaceae</taxon>
        <taxon>Haematococcus</taxon>
    </lineage>
</organism>
<feature type="non-terminal residue" evidence="1">
    <location>
        <position position="230"/>
    </location>
</feature>
<dbReference type="Proteomes" id="UP000485058">
    <property type="component" value="Unassembled WGS sequence"/>
</dbReference>